<dbReference type="InterPro" id="IPR020904">
    <property type="entry name" value="Sc_DH/Rdtase_CS"/>
</dbReference>
<dbReference type="InterPro" id="IPR002347">
    <property type="entry name" value="SDR_fam"/>
</dbReference>
<dbReference type="SUPFAM" id="SSF51735">
    <property type="entry name" value="NAD(P)-binding Rossmann-fold domains"/>
    <property type="match status" value="1"/>
</dbReference>
<proteinExistence type="inferred from homology"/>
<evidence type="ECO:0000313" key="4">
    <source>
        <dbReference type="EMBL" id="KAJ5091559.1"/>
    </source>
</evidence>
<accession>A0A9W9K3B3</accession>
<name>A0A9W9K3B3_9EURO</name>
<organism evidence="4 5">
    <name type="scientific">Penicillium alfredii</name>
    <dbReference type="NCBI Taxonomy" id="1506179"/>
    <lineage>
        <taxon>Eukaryota</taxon>
        <taxon>Fungi</taxon>
        <taxon>Dikarya</taxon>
        <taxon>Ascomycota</taxon>
        <taxon>Pezizomycotina</taxon>
        <taxon>Eurotiomycetes</taxon>
        <taxon>Eurotiomycetidae</taxon>
        <taxon>Eurotiales</taxon>
        <taxon>Aspergillaceae</taxon>
        <taxon>Penicillium</taxon>
    </lineage>
</organism>
<reference evidence="4" key="1">
    <citation type="submission" date="2022-11" db="EMBL/GenBank/DDBJ databases">
        <authorList>
            <person name="Petersen C."/>
        </authorList>
    </citation>
    <scope>NUCLEOTIDE SEQUENCE</scope>
    <source>
        <strain evidence="4">IBT 34128</strain>
    </source>
</reference>
<gene>
    <name evidence="4" type="ORF">NUU61_006429</name>
</gene>
<reference evidence="4" key="2">
    <citation type="journal article" date="2023" name="IMA Fungus">
        <title>Comparative genomic study of the Penicillium genus elucidates a diverse pangenome and 15 lateral gene transfer events.</title>
        <authorList>
            <person name="Petersen C."/>
            <person name="Sorensen T."/>
            <person name="Nielsen M.R."/>
            <person name="Sondergaard T.E."/>
            <person name="Sorensen J.L."/>
            <person name="Fitzpatrick D.A."/>
            <person name="Frisvad J.C."/>
            <person name="Nielsen K.L."/>
        </authorList>
    </citation>
    <scope>NUCLEOTIDE SEQUENCE</scope>
    <source>
        <strain evidence="4">IBT 34128</strain>
    </source>
</reference>
<dbReference type="GeneID" id="81396126"/>
<evidence type="ECO:0000256" key="3">
    <source>
        <dbReference type="ARBA" id="ARBA00023002"/>
    </source>
</evidence>
<evidence type="ECO:0000256" key="1">
    <source>
        <dbReference type="ARBA" id="ARBA00006484"/>
    </source>
</evidence>
<comment type="caution">
    <text evidence="4">The sequence shown here is derived from an EMBL/GenBank/DDBJ whole genome shotgun (WGS) entry which is preliminary data.</text>
</comment>
<dbReference type="Gene3D" id="3.40.50.720">
    <property type="entry name" value="NAD(P)-binding Rossmann-like Domain"/>
    <property type="match status" value="1"/>
</dbReference>
<sequence length="280" mass="30621">MGLDLAKALDCRGGWKIHILGRNEARLAQALEELPQARVHKADVGDYKDLGTAFQTVFREEGRIDFVFANAGVIERTNFYANHVESNGDSPPPELDPTTLEVDLKGLTFTAYLALHYFRLSPHHGQGAHLVINSSCGGLYPAYYAPLYCAAKYGAVGFMRSIAQHFRVEGIQVNAICAGIVRTNLVDSESWNGFPANRFTPVEMVSAVILLLLEGGESDGRGIVDGKGIRVPPSRLYGCAVEISDTQFYFRDQPEYCDEGMKEVMGATALENQIGAILST</sequence>
<dbReference type="AlphaFoldDB" id="A0A9W9K3B3"/>
<dbReference type="GO" id="GO:0016616">
    <property type="term" value="F:oxidoreductase activity, acting on the CH-OH group of donors, NAD or NADP as acceptor"/>
    <property type="evidence" value="ECO:0007669"/>
    <property type="project" value="TreeGrafter"/>
</dbReference>
<dbReference type="Proteomes" id="UP001141434">
    <property type="component" value="Unassembled WGS sequence"/>
</dbReference>
<dbReference type="PANTHER" id="PTHR44229:SF4">
    <property type="entry name" value="15-HYDROXYPROSTAGLANDIN DEHYDROGENASE [NAD(+)]"/>
    <property type="match status" value="1"/>
</dbReference>
<comment type="similarity">
    <text evidence="1">Belongs to the short-chain dehydrogenases/reductases (SDR) family.</text>
</comment>
<dbReference type="OrthoDB" id="37659at2759"/>
<keyword evidence="3" id="KW-0560">Oxidoreductase</keyword>
<protein>
    <recommendedName>
        <fullName evidence="6">NAD(P)-binding protein</fullName>
    </recommendedName>
</protein>
<evidence type="ECO:0000313" key="5">
    <source>
        <dbReference type="Proteomes" id="UP001141434"/>
    </source>
</evidence>
<dbReference type="RefSeq" id="XP_056509757.1">
    <property type="nucleotide sequence ID" value="XM_056656957.1"/>
</dbReference>
<dbReference type="PRINTS" id="PR00081">
    <property type="entry name" value="GDHRDH"/>
</dbReference>
<evidence type="ECO:0008006" key="6">
    <source>
        <dbReference type="Google" id="ProtNLM"/>
    </source>
</evidence>
<keyword evidence="5" id="KW-1185">Reference proteome</keyword>
<dbReference type="EMBL" id="JAPMSZ010000009">
    <property type="protein sequence ID" value="KAJ5091559.1"/>
    <property type="molecule type" value="Genomic_DNA"/>
</dbReference>
<keyword evidence="2" id="KW-0521">NADP</keyword>
<dbReference type="PROSITE" id="PS00061">
    <property type="entry name" value="ADH_SHORT"/>
    <property type="match status" value="1"/>
</dbReference>
<dbReference type="InterPro" id="IPR036291">
    <property type="entry name" value="NAD(P)-bd_dom_sf"/>
</dbReference>
<dbReference type="GO" id="GO:0005737">
    <property type="term" value="C:cytoplasm"/>
    <property type="evidence" value="ECO:0007669"/>
    <property type="project" value="TreeGrafter"/>
</dbReference>
<dbReference type="Pfam" id="PF00106">
    <property type="entry name" value="adh_short"/>
    <property type="match status" value="1"/>
</dbReference>
<evidence type="ECO:0000256" key="2">
    <source>
        <dbReference type="ARBA" id="ARBA00022857"/>
    </source>
</evidence>
<dbReference type="PANTHER" id="PTHR44229">
    <property type="entry name" value="15-HYDROXYPROSTAGLANDIN DEHYDROGENASE [NAD(+)]"/>
    <property type="match status" value="1"/>
</dbReference>